<comment type="caution">
    <text evidence="2">The sequence shown here is derived from an EMBL/GenBank/DDBJ whole genome shotgun (WGS) entry which is preliminary data.</text>
</comment>
<dbReference type="AlphaFoldDB" id="A0A8J3IAV3"/>
<dbReference type="EMBL" id="BNJF01000008">
    <property type="protein sequence ID" value="GHO50498.1"/>
    <property type="molecule type" value="Genomic_DNA"/>
</dbReference>
<evidence type="ECO:0000313" key="3">
    <source>
        <dbReference type="Proteomes" id="UP000612362"/>
    </source>
</evidence>
<accession>A0A8J3IAV3</accession>
<gene>
    <name evidence="2" type="ORF">KSX_86610</name>
</gene>
<dbReference type="Proteomes" id="UP000612362">
    <property type="component" value="Unassembled WGS sequence"/>
</dbReference>
<dbReference type="RefSeq" id="WP_220199499.1">
    <property type="nucleotide sequence ID" value="NZ_BNJF01000008.1"/>
</dbReference>
<sequence length="101" mass="11160">MASSRSQKKIAKEAMVSSREPASETREEAMWNGLIGGASDLIDVFVLHLLGGPREEGMQIFSGLWSNAYWQRCDAVCAVVHRKVLPPVVLARCECPWTDAL</sequence>
<feature type="region of interest" description="Disordered" evidence="1">
    <location>
        <begin position="1"/>
        <end position="24"/>
    </location>
</feature>
<keyword evidence="3" id="KW-1185">Reference proteome</keyword>
<protein>
    <submittedName>
        <fullName evidence="2">Uncharacterized protein</fullName>
    </submittedName>
</protein>
<proteinExistence type="predicted"/>
<evidence type="ECO:0000256" key="1">
    <source>
        <dbReference type="SAM" id="MobiDB-lite"/>
    </source>
</evidence>
<reference evidence="2" key="1">
    <citation type="submission" date="2020-10" db="EMBL/GenBank/DDBJ databases">
        <title>Taxonomic study of unclassified bacteria belonging to the class Ktedonobacteria.</title>
        <authorList>
            <person name="Yabe S."/>
            <person name="Wang C.M."/>
            <person name="Zheng Y."/>
            <person name="Sakai Y."/>
            <person name="Cavaletti L."/>
            <person name="Monciardini P."/>
            <person name="Donadio S."/>
        </authorList>
    </citation>
    <scope>NUCLEOTIDE SEQUENCE</scope>
    <source>
        <strain evidence="2">SOSP1-1</strain>
    </source>
</reference>
<name>A0A8J3IAV3_9CHLR</name>
<organism evidence="2 3">
    <name type="scientific">Ktedonospora formicarum</name>
    <dbReference type="NCBI Taxonomy" id="2778364"/>
    <lineage>
        <taxon>Bacteria</taxon>
        <taxon>Bacillati</taxon>
        <taxon>Chloroflexota</taxon>
        <taxon>Ktedonobacteria</taxon>
        <taxon>Ktedonobacterales</taxon>
        <taxon>Ktedonobacteraceae</taxon>
        <taxon>Ktedonospora</taxon>
    </lineage>
</organism>
<evidence type="ECO:0000313" key="2">
    <source>
        <dbReference type="EMBL" id="GHO50498.1"/>
    </source>
</evidence>